<dbReference type="PROSITE" id="PS50977">
    <property type="entry name" value="HTH_TETR_2"/>
    <property type="match status" value="1"/>
</dbReference>
<sequence>MATRSTVNGVAEPKQRRSRDSFAKVRSAVLQLLQERGNGQFSIAEVAAAAGLSVGSIYGRVASKADLLRAVQSEEFDRLDTETEDRVSTAGAGAADFEQATTAIVTAYAEILRQNRELLSPFFLLGVEDPAISARGRQSGDAGQAVFVGALLAAADEHNRALTEARADWAFEVFYSLSVRYLGLGVAATVSPESDVDGDELLGRLADTVHLILTSG</sequence>
<keyword evidence="2 4" id="KW-0238">DNA-binding</keyword>
<reference evidence="6 7" key="1">
    <citation type="submission" date="2020-11" db="EMBL/GenBank/DDBJ databases">
        <title>Amino acid is mineralized and recycled by bacteria in oceanic microbiome.</title>
        <authorList>
            <person name="Zheng L.Y."/>
        </authorList>
    </citation>
    <scope>NUCLEOTIDE SEQUENCE [LARGE SCALE GENOMIC DNA]</scope>
    <source>
        <strain evidence="6 7">A32-1</strain>
    </source>
</reference>
<keyword evidence="7" id="KW-1185">Reference proteome</keyword>
<dbReference type="AlphaFoldDB" id="A0A7S8MXM9"/>
<evidence type="ECO:0000256" key="1">
    <source>
        <dbReference type="ARBA" id="ARBA00023015"/>
    </source>
</evidence>
<dbReference type="Gene3D" id="1.10.357.10">
    <property type="entry name" value="Tetracycline Repressor, domain 2"/>
    <property type="match status" value="1"/>
</dbReference>
<name>A0A7S8MXM9_9MICO</name>
<evidence type="ECO:0000259" key="5">
    <source>
        <dbReference type="PROSITE" id="PS50977"/>
    </source>
</evidence>
<evidence type="ECO:0000313" key="6">
    <source>
        <dbReference type="EMBL" id="QPE04823.1"/>
    </source>
</evidence>
<protein>
    <submittedName>
        <fullName evidence="6">TetR/AcrR family transcriptional regulator</fullName>
    </submittedName>
</protein>
<dbReference type="PANTHER" id="PTHR30055:SF234">
    <property type="entry name" value="HTH-TYPE TRANSCRIPTIONAL REGULATOR BETI"/>
    <property type="match status" value="1"/>
</dbReference>
<dbReference type="EMBL" id="CP064760">
    <property type="protein sequence ID" value="QPE04823.1"/>
    <property type="molecule type" value="Genomic_DNA"/>
</dbReference>
<evidence type="ECO:0000313" key="7">
    <source>
        <dbReference type="Proteomes" id="UP000594480"/>
    </source>
</evidence>
<keyword evidence="3" id="KW-0804">Transcription</keyword>
<dbReference type="RefSeq" id="WP_195692850.1">
    <property type="nucleotide sequence ID" value="NZ_CP064760.1"/>
</dbReference>
<accession>A0A7S8MXM9</accession>
<dbReference type="InterPro" id="IPR009057">
    <property type="entry name" value="Homeodomain-like_sf"/>
</dbReference>
<evidence type="ECO:0000256" key="4">
    <source>
        <dbReference type="PROSITE-ProRule" id="PRU00335"/>
    </source>
</evidence>
<evidence type="ECO:0000256" key="2">
    <source>
        <dbReference type="ARBA" id="ARBA00023125"/>
    </source>
</evidence>
<dbReference type="GO" id="GO:0000976">
    <property type="term" value="F:transcription cis-regulatory region binding"/>
    <property type="evidence" value="ECO:0007669"/>
    <property type="project" value="TreeGrafter"/>
</dbReference>
<keyword evidence="1" id="KW-0805">Transcription regulation</keyword>
<dbReference type="SUPFAM" id="SSF46689">
    <property type="entry name" value="Homeodomain-like"/>
    <property type="match status" value="1"/>
</dbReference>
<dbReference type="Proteomes" id="UP000594480">
    <property type="component" value="Chromosome"/>
</dbReference>
<dbReference type="InterPro" id="IPR050109">
    <property type="entry name" value="HTH-type_TetR-like_transc_reg"/>
</dbReference>
<feature type="DNA-binding region" description="H-T-H motif" evidence="4">
    <location>
        <begin position="42"/>
        <end position="61"/>
    </location>
</feature>
<dbReference type="KEGG" id="msf:IT882_01360"/>
<feature type="domain" description="HTH tetR-type" evidence="5">
    <location>
        <begin position="19"/>
        <end position="79"/>
    </location>
</feature>
<dbReference type="PANTHER" id="PTHR30055">
    <property type="entry name" value="HTH-TYPE TRANSCRIPTIONAL REGULATOR RUTR"/>
    <property type="match status" value="1"/>
</dbReference>
<dbReference type="GO" id="GO:0003700">
    <property type="term" value="F:DNA-binding transcription factor activity"/>
    <property type="evidence" value="ECO:0007669"/>
    <property type="project" value="TreeGrafter"/>
</dbReference>
<organism evidence="6 7">
    <name type="scientific">Microbacterium schleiferi</name>
    <dbReference type="NCBI Taxonomy" id="69362"/>
    <lineage>
        <taxon>Bacteria</taxon>
        <taxon>Bacillati</taxon>
        <taxon>Actinomycetota</taxon>
        <taxon>Actinomycetes</taxon>
        <taxon>Micrococcales</taxon>
        <taxon>Microbacteriaceae</taxon>
        <taxon>Microbacterium</taxon>
    </lineage>
</organism>
<proteinExistence type="predicted"/>
<gene>
    <name evidence="6" type="ORF">IT882_01360</name>
</gene>
<dbReference type="Pfam" id="PF00440">
    <property type="entry name" value="TetR_N"/>
    <property type="match status" value="1"/>
</dbReference>
<evidence type="ECO:0000256" key="3">
    <source>
        <dbReference type="ARBA" id="ARBA00023163"/>
    </source>
</evidence>
<dbReference type="InterPro" id="IPR001647">
    <property type="entry name" value="HTH_TetR"/>
</dbReference>